<gene>
    <name evidence="2" type="ORF">HMI01_26670</name>
    <name evidence="3" type="ORF">SAMN05421668_12443</name>
</gene>
<keyword evidence="5" id="KW-1185">Reference proteome</keyword>
<evidence type="ECO:0000313" key="3">
    <source>
        <dbReference type="EMBL" id="SFS99058.1"/>
    </source>
</evidence>
<dbReference type="Pfam" id="PF21900">
    <property type="entry name" value="DUF6920"/>
    <property type="match status" value="1"/>
</dbReference>
<dbReference type="EMBL" id="BJWJ01000044">
    <property type="protein sequence ID" value="GEM05679.1"/>
    <property type="molecule type" value="Genomic_DNA"/>
</dbReference>
<reference evidence="2 5" key="2">
    <citation type="submission" date="2019-07" db="EMBL/GenBank/DDBJ databases">
        <title>Whole genome shotgun sequence of Halolactibacillus miurensis NBRC 100873.</title>
        <authorList>
            <person name="Hosoyama A."/>
            <person name="Uohara A."/>
            <person name="Ohji S."/>
            <person name="Ichikawa N."/>
        </authorList>
    </citation>
    <scope>NUCLEOTIDE SEQUENCE [LARGE SCALE GENOMIC DNA]</scope>
    <source>
        <strain evidence="2 5">NBRC 100873</strain>
    </source>
</reference>
<protein>
    <submittedName>
        <fullName evidence="3">Uncharacterized protein</fullName>
    </submittedName>
</protein>
<dbReference type="EMBL" id="FPAI01000024">
    <property type="protein sequence ID" value="SFS99058.1"/>
    <property type="molecule type" value="Genomic_DNA"/>
</dbReference>
<keyword evidence="1" id="KW-0812">Transmembrane</keyword>
<dbReference type="InterPro" id="IPR054213">
    <property type="entry name" value="DUF6920"/>
</dbReference>
<evidence type="ECO:0000313" key="2">
    <source>
        <dbReference type="EMBL" id="GEM05679.1"/>
    </source>
</evidence>
<dbReference type="Proteomes" id="UP000321773">
    <property type="component" value="Unassembled WGS sequence"/>
</dbReference>
<dbReference type="RefSeq" id="WP_089855164.1">
    <property type="nucleotide sequence ID" value="NZ_BJWJ01000044.1"/>
</dbReference>
<organism evidence="3 4">
    <name type="scientific">Halolactibacillus miurensis</name>
    <dbReference type="NCBI Taxonomy" id="306541"/>
    <lineage>
        <taxon>Bacteria</taxon>
        <taxon>Bacillati</taxon>
        <taxon>Bacillota</taxon>
        <taxon>Bacilli</taxon>
        <taxon>Bacillales</taxon>
        <taxon>Bacillaceae</taxon>
        <taxon>Halolactibacillus</taxon>
    </lineage>
</organism>
<proteinExistence type="predicted"/>
<evidence type="ECO:0000256" key="1">
    <source>
        <dbReference type="SAM" id="Phobius"/>
    </source>
</evidence>
<dbReference type="OrthoDB" id="9786534at2"/>
<dbReference type="AlphaFoldDB" id="A0A1I6UCD7"/>
<evidence type="ECO:0000313" key="5">
    <source>
        <dbReference type="Proteomes" id="UP000321773"/>
    </source>
</evidence>
<evidence type="ECO:0000313" key="4">
    <source>
        <dbReference type="Proteomes" id="UP000199139"/>
    </source>
</evidence>
<accession>A0A1I6UCD7</accession>
<name>A0A1I6UCD7_9BACI</name>
<dbReference type="Proteomes" id="UP000199139">
    <property type="component" value="Unassembled WGS sequence"/>
</dbReference>
<sequence>MKLIQISGGIVAILIVGLIVAVFIARVMFNRTIHHVQENFNNRIQKNETDVVTKGDLSHLPQPVADWLNEVGVVGVKPAQSVTLTQHGEMKLTVEQDQWIDARASQIIRLDSPGYVWEADIQTPPLVGTRGLDVLDGDKASMTIKVASMVPVANETTSKKLIQSSMHRFLMELPWYPSASINDYISWKAIDEYSAQATLSAHNEQVTATFFFDHSVVKRVEAFRYKETTAEAEPILCTGEFDHYEEKGTYLVPTKAKITWDLPEGPFTWYQFENTDVSYN</sequence>
<keyword evidence="1" id="KW-1133">Transmembrane helix</keyword>
<feature type="transmembrane region" description="Helical" evidence="1">
    <location>
        <begin position="6"/>
        <end position="29"/>
    </location>
</feature>
<reference evidence="3 4" key="1">
    <citation type="submission" date="2016-10" db="EMBL/GenBank/DDBJ databases">
        <authorList>
            <person name="de Groot N.N."/>
        </authorList>
    </citation>
    <scope>NUCLEOTIDE SEQUENCE [LARGE SCALE GENOMIC DNA]</scope>
    <source>
        <strain evidence="3 4">DSM 17074</strain>
    </source>
</reference>
<dbReference type="STRING" id="306541.SAMN05421668_12443"/>
<keyword evidence="1" id="KW-0472">Membrane</keyword>